<keyword evidence="1" id="KW-0812">Transmembrane</keyword>
<dbReference type="EMBL" id="JAPFFF010000015">
    <property type="protein sequence ID" value="KAK8867053.1"/>
    <property type="molecule type" value="Genomic_DNA"/>
</dbReference>
<sequence>MTENDISSLYDSLNKDTSASNTYFKATKPCYKRWYMIALYVFSCIVVVAGIIFGLCIVFVEYGQCNRSCRLNFCNGTSDSLCLLNNGIKGKRKSLSNRKKCICTAPNLFEGSIEIDRMAKPTDTWQVDSKETRYCAVPINSTDGIGVTYKSKQDAENENATLLHLGPCGMCSSSEDKEAYNRTAQTLTKIALKATVGSIFSKKLALKKMKESGLSSSCVECWIENMYQTLIHCFGTCITSSRASCDKNGELTKCLYCDEVHSGMYFRRCAGMTRRRAGIETDICRKPGEIVD</sequence>
<dbReference type="PANTHER" id="PTHR40535">
    <property type="entry name" value="CHROMOSOME UNDETERMINED SCAFFOLD_9, WHOLE GENOME SHOTGUN SEQUENCE"/>
    <property type="match status" value="1"/>
</dbReference>
<reference evidence="2 3" key="1">
    <citation type="submission" date="2024-04" db="EMBL/GenBank/DDBJ databases">
        <title>Tritrichomonas musculus Genome.</title>
        <authorList>
            <person name="Alves-Ferreira E."/>
            <person name="Grigg M."/>
            <person name="Lorenzi H."/>
            <person name="Galac M."/>
        </authorList>
    </citation>
    <scope>NUCLEOTIDE SEQUENCE [LARGE SCALE GENOMIC DNA]</scope>
    <source>
        <strain evidence="2 3">EAF2021</strain>
    </source>
</reference>
<evidence type="ECO:0000313" key="3">
    <source>
        <dbReference type="Proteomes" id="UP001470230"/>
    </source>
</evidence>
<keyword evidence="1" id="KW-1133">Transmembrane helix</keyword>
<evidence type="ECO:0000313" key="2">
    <source>
        <dbReference type="EMBL" id="KAK8867053.1"/>
    </source>
</evidence>
<protein>
    <submittedName>
        <fullName evidence="2">Uncharacterized protein</fullName>
    </submittedName>
</protein>
<dbReference type="PANTHER" id="PTHR40535:SF1">
    <property type="entry name" value="CHROMOSOME UNDETERMINED SCAFFOLD_9, WHOLE GENOME SHOTGUN SEQUENCE"/>
    <property type="match status" value="1"/>
</dbReference>
<feature type="transmembrane region" description="Helical" evidence="1">
    <location>
        <begin position="34"/>
        <end position="60"/>
    </location>
</feature>
<accession>A0ABR2IRJ8</accession>
<organism evidence="2 3">
    <name type="scientific">Tritrichomonas musculus</name>
    <dbReference type="NCBI Taxonomy" id="1915356"/>
    <lineage>
        <taxon>Eukaryota</taxon>
        <taxon>Metamonada</taxon>
        <taxon>Parabasalia</taxon>
        <taxon>Tritrichomonadida</taxon>
        <taxon>Tritrichomonadidae</taxon>
        <taxon>Tritrichomonas</taxon>
    </lineage>
</organism>
<dbReference type="Proteomes" id="UP001470230">
    <property type="component" value="Unassembled WGS sequence"/>
</dbReference>
<keyword evidence="3" id="KW-1185">Reference proteome</keyword>
<comment type="caution">
    <text evidence="2">The sequence shown here is derived from an EMBL/GenBank/DDBJ whole genome shotgun (WGS) entry which is preliminary data.</text>
</comment>
<keyword evidence="1" id="KW-0472">Membrane</keyword>
<proteinExistence type="predicted"/>
<evidence type="ECO:0000256" key="1">
    <source>
        <dbReference type="SAM" id="Phobius"/>
    </source>
</evidence>
<name>A0ABR2IRJ8_9EUKA</name>
<gene>
    <name evidence="2" type="ORF">M9Y10_010022</name>
</gene>